<proteinExistence type="predicted"/>
<dbReference type="Pfam" id="PF05853">
    <property type="entry name" value="BKACE"/>
    <property type="match status" value="1"/>
</dbReference>
<keyword evidence="2" id="KW-0808">Transferase</keyword>
<gene>
    <name evidence="5" type="ORF">DSY98_09495</name>
</gene>
<dbReference type="AlphaFoldDB" id="A0A432G0T3"/>
<dbReference type="InterPro" id="IPR013785">
    <property type="entry name" value="Aldolase_TIM"/>
</dbReference>
<protein>
    <submittedName>
        <fullName evidence="5">3-keto-5-aminohexanoate cleavage protein</fullName>
    </submittedName>
</protein>
<dbReference type="GO" id="GO:0046872">
    <property type="term" value="F:metal ion binding"/>
    <property type="evidence" value="ECO:0007669"/>
    <property type="project" value="UniProtKB-KW"/>
</dbReference>
<reference evidence="5 6" key="1">
    <citation type="submission" date="2018-06" db="EMBL/GenBank/DDBJ databases">
        <title>Combined omics and stable isotope probing to characterize newly discovered Mariana Back-Arc vent microbial communities.</title>
        <authorList>
            <person name="Trembath-Reichert E."/>
            <person name="Huber J.A."/>
        </authorList>
    </citation>
    <scope>NUCLEOTIDE SEQUENCE [LARGE SCALE GENOMIC DNA]</scope>
    <source>
        <strain evidence="5">MAG 63_2</strain>
    </source>
</reference>
<feature type="non-terminal residue" evidence="5">
    <location>
        <position position="83"/>
    </location>
</feature>
<dbReference type="PANTHER" id="PTHR37418">
    <property type="entry name" value="3-KETO-5-AMINOHEXANOATE CLEAVAGE ENZYME-RELATED"/>
    <property type="match status" value="1"/>
</dbReference>
<dbReference type="Gene3D" id="3.20.20.70">
    <property type="entry name" value="Aldolase class I"/>
    <property type="match status" value="1"/>
</dbReference>
<evidence type="ECO:0000256" key="3">
    <source>
        <dbReference type="ARBA" id="ARBA00022723"/>
    </source>
</evidence>
<evidence type="ECO:0000256" key="4">
    <source>
        <dbReference type="ARBA" id="ARBA00022833"/>
    </source>
</evidence>
<evidence type="ECO:0000256" key="2">
    <source>
        <dbReference type="ARBA" id="ARBA00022679"/>
    </source>
</evidence>
<evidence type="ECO:0000313" key="5">
    <source>
        <dbReference type="EMBL" id="RTZ77093.1"/>
    </source>
</evidence>
<dbReference type="GO" id="GO:0043720">
    <property type="term" value="F:3-keto-5-aminohexanoate cleavage activity"/>
    <property type="evidence" value="ECO:0007669"/>
    <property type="project" value="InterPro"/>
</dbReference>
<dbReference type="Proteomes" id="UP000286732">
    <property type="component" value="Unassembled WGS sequence"/>
</dbReference>
<comment type="cofactor">
    <cofactor evidence="1">
        <name>Zn(2+)</name>
        <dbReference type="ChEBI" id="CHEBI:29105"/>
    </cofactor>
</comment>
<dbReference type="InterPro" id="IPR008567">
    <property type="entry name" value="BKACE"/>
</dbReference>
<keyword evidence="3" id="KW-0479">Metal-binding</keyword>
<dbReference type="EMBL" id="QNZM01000368">
    <property type="protein sequence ID" value="RTZ77093.1"/>
    <property type="molecule type" value="Genomic_DNA"/>
</dbReference>
<evidence type="ECO:0000313" key="6">
    <source>
        <dbReference type="Proteomes" id="UP000286732"/>
    </source>
</evidence>
<name>A0A432G0T3_9DELT</name>
<evidence type="ECO:0000256" key="1">
    <source>
        <dbReference type="ARBA" id="ARBA00001947"/>
    </source>
</evidence>
<accession>A0A432G0T3</accession>
<sequence>MNYEVIVSCAVTGAGDTVDKSPLIPVTPEEVANAAIEAAKAGAAIAHIHVRDPETGKGSRDPELFKEAVDRIRSSDTDVVINL</sequence>
<organism evidence="5 6">
    <name type="scientific">SAR324 cluster bacterium</name>
    <dbReference type="NCBI Taxonomy" id="2024889"/>
    <lineage>
        <taxon>Bacteria</taxon>
        <taxon>Deltaproteobacteria</taxon>
        <taxon>SAR324 cluster</taxon>
    </lineage>
</organism>
<comment type="caution">
    <text evidence="5">The sequence shown here is derived from an EMBL/GenBank/DDBJ whole genome shotgun (WGS) entry which is preliminary data.</text>
</comment>
<dbReference type="PANTHER" id="PTHR37418:SF2">
    <property type="entry name" value="3-KETO-5-AMINOHEXANOATE CLEAVAGE ENZYME"/>
    <property type="match status" value="1"/>
</dbReference>
<keyword evidence="4" id="KW-0862">Zinc</keyword>